<keyword evidence="2 3" id="KW-0819">tRNA processing</keyword>
<comment type="similarity">
    <text evidence="3">Belongs to the CTU2/NCS2 family.</text>
</comment>
<accession>A0A8D8YS42</accession>
<dbReference type="InterPro" id="IPR014729">
    <property type="entry name" value="Rossmann-like_a/b/a_fold"/>
</dbReference>
<dbReference type="SUPFAM" id="SSF52402">
    <property type="entry name" value="Adenine nucleotide alpha hydrolases-like"/>
    <property type="match status" value="1"/>
</dbReference>
<dbReference type="Pfam" id="PF10288">
    <property type="entry name" value="CTU2"/>
    <property type="match status" value="1"/>
</dbReference>
<dbReference type="GO" id="GO:0005829">
    <property type="term" value="C:cytosol"/>
    <property type="evidence" value="ECO:0007669"/>
    <property type="project" value="TreeGrafter"/>
</dbReference>
<dbReference type="AlphaFoldDB" id="A0A8D8YS42"/>
<evidence type="ECO:0000256" key="2">
    <source>
        <dbReference type="ARBA" id="ARBA00022694"/>
    </source>
</evidence>
<dbReference type="InterPro" id="IPR019407">
    <property type="entry name" value="CTU2"/>
</dbReference>
<dbReference type="GO" id="GO:0032447">
    <property type="term" value="P:protein urmylation"/>
    <property type="evidence" value="ECO:0007669"/>
    <property type="project" value="UniProtKB-UniRule"/>
</dbReference>
<dbReference type="GO" id="GO:0016779">
    <property type="term" value="F:nucleotidyltransferase activity"/>
    <property type="evidence" value="ECO:0007669"/>
    <property type="project" value="UniProtKB-UniRule"/>
</dbReference>
<evidence type="ECO:0000313" key="5">
    <source>
        <dbReference type="EMBL" id="CAG6733982.1"/>
    </source>
</evidence>
<proteinExistence type="inferred from homology"/>
<dbReference type="PANTHER" id="PTHR20882">
    <property type="entry name" value="CYTOPLASMIC TRNA 2-THIOLATION PROTEIN 2"/>
    <property type="match status" value="1"/>
</dbReference>
<dbReference type="HAMAP" id="MF_03054">
    <property type="entry name" value="CTU2"/>
    <property type="match status" value="1"/>
</dbReference>
<dbReference type="GO" id="GO:0016783">
    <property type="term" value="F:sulfurtransferase activity"/>
    <property type="evidence" value="ECO:0007669"/>
    <property type="project" value="TreeGrafter"/>
</dbReference>
<comment type="function">
    <text evidence="3">Plays a central role in 2-thiolation of mcm(5)S(2)U at tRNA wobble positions of tRNA(Lys), tRNA(Glu) and tRNA(Gln). May act by forming a heterodimer with NCS6/CTU1 that ligates sulfur from thiocarboxylated URM1 onto the uridine of tRNAs at wobble position.</text>
</comment>
<feature type="region of interest" description="Disordered" evidence="4">
    <location>
        <begin position="403"/>
        <end position="422"/>
    </location>
</feature>
<reference evidence="5" key="1">
    <citation type="submission" date="2021-05" db="EMBL/GenBank/DDBJ databases">
        <authorList>
            <person name="Alioto T."/>
            <person name="Alioto T."/>
            <person name="Gomez Garrido J."/>
        </authorList>
    </citation>
    <scope>NUCLEOTIDE SEQUENCE</scope>
</reference>
<dbReference type="GO" id="GO:0000049">
    <property type="term" value="F:tRNA binding"/>
    <property type="evidence" value="ECO:0007669"/>
    <property type="project" value="InterPro"/>
</dbReference>
<dbReference type="PANTHER" id="PTHR20882:SF14">
    <property type="entry name" value="CYTOPLASMIC TRNA 2-THIOLATION PROTEIN 2"/>
    <property type="match status" value="1"/>
</dbReference>
<comment type="pathway">
    <text evidence="3">tRNA modification; 5-methoxycarbonylmethyl-2-thiouridine-tRNA biosynthesis.</text>
</comment>
<evidence type="ECO:0000256" key="3">
    <source>
        <dbReference type="HAMAP-Rule" id="MF_03054"/>
    </source>
</evidence>
<organism evidence="5">
    <name type="scientific">Cacopsylla melanoneura</name>
    <dbReference type="NCBI Taxonomy" id="428564"/>
    <lineage>
        <taxon>Eukaryota</taxon>
        <taxon>Metazoa</taxon>
        <taxon>Ecdysozoa</taxon>
        <taxon>Arthropoda</taxon>
        <taxon>Hexapoda</taxon>
        <taxon>Insecta</taxon>
        <taxon>Pterygota</taxon>
        <taxon>Neoptera</taxon>
        <taxon>Paraneoptera</taxon>
        <taxon>Hemiptera</taxon>
        <taxon>Sternorrhyncha</taxon>
        <taxon>Psylloidea</taxon>
        <taxon>Psyllidae</taxon>
        <taxon>Psyllinae</taxon>
        <taxon>Cacopsylla</taxon>
    </lineage>
</organism>
<dbReference type="GO" id="GO:0002143">
    <property type="term" value="P:tRNA wobble position uridine thiolation"/>
    <property type="evidence" value="ECO:0007669"/>
    <property type="project" value="TreeGrafter"/>
</dbReference>
<protein>
    <recommendedName>
        <fullName evidence="3">Cytoplasmic tRNA 2-thiolation protein 2</fullName>
    </recommendedName>
</protein>
<dbReference type="EMBL" id="HBUF01391414">
    <property type="protein sequence ID" value="CAG6733982.1"/>
    <property type="molecule type" value="Transcribed_RNA"/>
</dbReference>
<evidence type="ECO:0000256" key="1">
    <source>
        <dbReference type="ARBA" id="ARBA00022490"/>
    </source>
</evidence>
<name>A0A8D8YS42_9HEMI</name>
<comment type="subcellular location">
    <subcellularLocation>
        <location evidence="3">Cytoplasm</location>
    </subcellularLocation>
</comment>
<sequence>MCSNGSGCGTTEDLMPEEPKIDLKEDKLCPRCNINVGEVVLRSKDIYCKPCLLHYLNHKFRAALGKSKLMRPQDKALIAFSGSHSSMSLLHLMHEGMQLSSHKRILFSVCVVYIDDGSVAKLSISERRKLNSAVEASMSKFEHYFMCIEQSLEAHQHATLYSSAEELPLDKYTEEDGGELNKLFETVTTLSSRQYLLQTLRQNLLTQAAKKLNCTKIFTAETQTDLATKIIANIALGKGAHVPLDVGFSDDRTGDLITLRPLRDFSSKEVIYYNLFNDLAAIHVPSLATLVSAAIHVPSLATLVSTIIHVPSLATLAEPLGSLQKAAESFVSDLQTNFPSTVSTVFRTADKLSLDFSSLDPAKNCALCKAPLDTRSDLASSSMGATKFSRLVSNATREELNTIQVTSSDDVTSQATSTGSEGLQSGLCYACQYVIKDMKSSQEGVGEEILKKALEEESVTAMENQIKDFIL</sequence>
<evidence type="ECO:0000256" key="4">
    <source>
        <dbReference type="SAM" id="MobiDB-lite"/>
    </source>
</evidence>
<dbReference type="UniPathway" id="UPA00988"/>
<dbReference type="Gene3D" id="3.40.50.620">
    <property type="entry name" value="HUPs"/>
    <property type="match status" value="1"/>
</dbReference>
<keyword evidence="1 3" id="KW-0963">Cytoplasm</keyword>